<organism evidence="8 9">
    <name type="scientific">Bifidobacterium animalis subsp. lactis CNCM I-2494</name>
    <dbReference type="NCBI Taxonomy" id="1042403"/>
    <lineage>
        <taxon>Bacteria</taxon>
        <taxon>Bacillati</taxon>
        <taxon>Actinomycetota</taxon>
        <taxon>Actinomycetes</taxon>
        <taxon>Bifidobacteriales</taxon>
        <taxon>Bifidobacteriaceae</taxon>
        <taxon>Bifidobacterium</taxon>
    </lineage>
</organism>
<evidence type="ECO:0000313" key="9">
    <source>
        <dbReference type="Proteomes" id="UP000008394"/>
    </source>
</evidence>
<comment type="similarity">
    <text evidence="2">Belongs to the UPF0324 family.</text>
</comment>
<evidence type="ECO:0000256" key="2">
    <source>
        <dbReference type="ARBA" id="ARBA00007977"/>
    </source>
</evidence>
<accession>A0A806FRD4</accession>
<dbReference type="GO" id="GO:0005886">
    <property type="term" value="C:plasma membrane"/>
    <property type="evidence" value="ECO:0007669"/>
    <property type="project" value="UniProtKB-SubCell"/>
</dbReference>
<feature type="transmembrane region" description="Helical" evidence="7">
    <location>
        <begin position="57"/>
        <end position="79"/>
    </location>
</feature>
<feature type="transmembrane region" description="Helical" evidence="7">
    <location>
        <begin position="151"/>
        <end position="173"/>
    </location>
</feature>
<evidence type="ECO:0000313" key="8">
    <source>
        <dbReference type="EMBL" id="AEK30498.1"/>
    </source>
</evidence>
<feature type="transmembrane region" description="Helical" evidence="7">
    <location>
        <begin position="126"/>
        <end position="144"/>
    </location>
</feature>
<keyword evidence="4 7" id="KW-0812">Transmembrane</keyword>
<dbReference type="Proteomes" id="UP000008394">
    <property type="component" value="Chromosome"/>
</dbReference>
<keyword evidence="5 7" id="KW-1133">Transmembrane helix</keyword>
<dbReference type="PANTHER" id="PTHR30106">
    <property type="entry name" value="INNER MEMBRANE PROTEIN YEIH-RELATED"/>
    <property type="match status" value="1"/>
</dbReference>
<dbReference type="KEGG" id="bnm:BALAC2494_00205"/>
<gene>
    <name evidence="8" type="ORF">BALAC2494_00205</name>
</gene>
<dbReference type="PANTHER" id="PTHR30106:SF2">
    <property type="entry name" value="UPF0324 INNER MEMBRANE PROTEIN YEIH"/>
    <property type="match status" value="1"/>
</dbReference>
<dbReference type="Pfam" id="PF03601">
    <property type="entry name" value="Cons_hypoth698"/>
    <property type="match status" value="1"/>
</dbReference>
<feature type="transmembrane region" description="Helical" evidence="7">
    <location>
        <begin position="193"/>
        <end position="215"/>
    </location>
</feature>
<protein>
    <submittedName>
        <fullName evidence="8">Hypothetical membrane spanning protein</fullName>
    </submittedName>
</protein>
<evidence type="ECO:0000256" key="5">
    <source>
        <dbReference type="ARBA" id="ARBA00022989"/>
    </source>
</evidence>
<evidence type="ECO:0000256" key="3">
    <source>
        <dbReference type="ARBA" id="ARBA00022475"/>
    </source>
</evidence>
<sequence>MKYSSHAWSNCIMKTMKEFCRKWAKRIATKQMALIAIITLTATLIGMWAARFEGLKILGALIIALLIGMVVQFPIRAWYTKDDPQRAAGVKDAAGLIANKFLRFGIILLGFKLNLELLFTTGAKCLPLAALVVTVTVFVTYWICRWMGVDPLMAILVSCGTGICGAAAVMGVSGSIKVSPKRESEKENDEVTAIAIVAIMGTIFALLEIAILPLLNLTQPQEGFIAGGSLHEIAHAVAAGEGLNRPVPAGQVDAATMANIMKLSRVLMLVFVSIIVAIWWDKRHSEVTEVGGKRKVAFPWFMLGFIATAAIGTLFLQTVPASAGFINALGGNVAKIFLGMAMASLGINVNFKAIAKTGVKPLIASFIASIILVLICWGLAVLFF</sequence>
<feature type="transmembrane region" description="Helical" evidence="7">
    <location>
        <begin position="300"/>
        <end position="321"/>
    </location>
</feature>
<evidence type="ECO:0000256" key="4">
    <source>
        <dbReference type="ARBA" id="ARBA00022692"/>
    </source>
</evidence>
<evidence type="ECO:0000256" key="6">
    <source>
        <dbReference type="ARBA" id="ARBA00023136"/>
    </source>
</evidence>
<evidence type="ECO:0000256" key="1">
    <source>
        <dbReference type="ARBA" id="ARBA00004651"/>
    </source>
</evidence>
<feature type="transmembrane region" description="Helical" evidence="7">
    <location>
        <begin position="333"/>
        <end position="351"/>
    </location>
</feature>
<dbReference type="InterPro" id="IPR018383">
    <property type="entry name" value="UPF0324_pro"/>
</dbReference>
<feature type="transmembrane region" description="Helical" evidence="7">
    <location>
        <begin position="100"/>
        <end position="120"/>
    </location>
</feature>
<keyword evidence="6 7" id="KW-0472">Membrane</keyword>
<reference evidence="8 9" key="1">
    <citation type="journal article" date="2011" name="J. Bacteriol.">
        <title>Genome Sequence of the Probiotic Strain Bifidobacterium animalis subsp. lactis CNCM I-2494.</title>
        <authorList>
            <person name="Chervaux C."/>
            <person name="Grimaldi C."/>
            <person name="Bolotin A."/>
            <person name="Quinquis B."/>
            <person name="Legrain-Raspaud S."/>
            <person name="van Hylckama Vlieg J.E."/>
            <person name="Denariaz G."/>
            <person name="Smokvina T."/>
        </authorList>
    </citation>
    <scope>NUCLEOTIDE SEQUENCE [LARGE SCALE GENOMIC DNA]</scope>
    <source>
        <strain evidence="8 9">CNCM I-2494</strain>
    </source>
</reference>
<comment type="subcellular location">
    <subcellularLocation>
        <location evidence="1">Cell membrane</location>
        <topology evidence="1">Multi-pass membrane protein</topology>
    </subcellularLocation>
</comment>
<feature type="transmembrane region" description="Helical" evidence="7">
    <location>
        <begin position="32"/>
        <end position="51"/>
    </location>
</feature>
<keyword evidence="3" id="KW-1003">Cell membrane</keyword>
<evidence type="ECO:0000256" key="7">
    <source>
        <dbReference type="SAM" id="Phobius"/>
    </source>
</evidence>
<dbReference type="EMBL" id="CP002915">
    <property type="protein sequence ID" value="AEK30498.1"/>
    <property type="molecule type" value="Genomic_DNA"/>
</dbReference>
<feature type="transmembrane region" description="Helical" evidence="7">
    <location>
        <begin position="363"/>
        <end position="383"/>
    </location>
</feature>
<feature type="transmembrane region" description="Helical" evidence="7">
    <location>
        <begin position="263"/>
        <end position="280"/>
    </location>
</feature>
<name>A0A806FRD4_BIFAN</name>
<dbReference type="AlphaFoldDB" id="A0A806FRD4"/>
<proteinExistence type="inferred from homology"/>